<protein>
    <recommendedName>
        <fullName evidence="4">DUF3761 domain-containing protein</fullName>
    </recommendedName>
</protein>
<sequence>MKRIYSLAAALALAAAPATAQTWSSNAPKIGPVNQPEGMLIHPYPSKANYCPSGLQPITMGGVICCGTPNTGEAYYNRAGGVRHSHSSSCPEGVKGCS</sequence>
<dbReference type="RefSeq" id="WP_093094763.1">
    <property type="nucleotide sequence ID" value="NZ_FOTQ01000007.1"/>
</dbReference>
<proteinExistence type="predicted"/>
<dbReference type="Proteomes" id="UP000199144">
    <property type="component" value="Unassembled WGS sequence"/>
</dbReference>
<organism evidence="2 3">
    <name type="scientific">Shimia aestuarii</name>
    <dbReference type="NCBI Taxonomy" id="254406"/>
    <lineage>
        <taxon>Bacteria</taxon>
        <taxon>Pseudomonadati</taxon>
        <taxon>Pseudomonadota</taxon>
        <taxon>Alphaproteobacteria</taxon>
        <taxon>Rhodobacterales</taxon>
        <taxon>Roseobacteraceae</taxon>
    </lineage>
</organism>
<evidence type="ECO:0000256" key="1">
    <source>
        <dbReference type="SAM" id="SignalP"/>
    </source>
</evidence>
<keyword evidence="3" id="KW-1185">Reference proteome</keyword>
<keyword evidence="1" id="KW-0732">Signal</keyword>
<dbReference type="AlphaFoldDB" id="A0A1I4QMG0"/>
<feature type="chain" id="PRO_5011739455" description="DUF3761 domain-containing protein" evidence="1">
    <location>
        <begin position="21"/>
        <end position="98"/>
    </location>
</feature>
<dbReference type="EMBL" id="FOTQ01000007">
    <property type="protein sequence ID" value="SFM41278.1"/>
    <property type="molecule type" value="Genomic_DNA"/>
</dbReference>
<name>A0A1I4QMG0_9RHOB</name>
<evidence type="ECO:0000313" key="3">
    <source>
        <dbReference type="Proteomes" id="UP000199144"/>
    </source>
</evidence>
<accession>A0A1I4QMG0</accession>
<reference evidence="2 3" key="1">
    <citation type="submission" date="2016-10" db="EMBL/GenBank/DDBJ databases">
        <authorList>
            <person name="de Groot N.N."/>
        </authorList>
    </citation>
    <scope>NUCLEOTIDE SEQUENCE [LARGE SCALE GENOMIC DNA]</scope>
    <source>
        <strain evidence="2 3">DSM 15283</strain>
    </source>
</reference>
<gene>
    <name evidence="2" type="ORF">SAMN04488042_10749</name>
</gene>
<feature type="signal peptide" evidence="1">
    <location>
        <begin position="1"/>
        <end position="20"/>
    </location>
</feature>
<dbReference type="OrthoDB" id="7875085at2"/>
<dbReference type="STRING" id="254406.SAMN04488042_10749"/>
<evidence type="ECO:0000313" key="2">
    <source>
        <dbReference type="EMBL" id="SFM41278.1"/>
    </source>
</evidence>
<evidence type="ECO:0008006" key="4">
    <source>
        <dbReference type="Google" id="ProtNLM"/>
    </source>
</evidence>